<dbReference type="EMBL" id="CP014646">
    <property type="protein sequence ID" value="AMO36857.1"/>
    <property type="molecule type" value="Genomic_DNA"/>
</dbReference>
<evidence type="ECO:0000256" key="7">
    <source>
        <dbReference type="ARBA" id="ARBA00022989"/>
    </source>
</evidence>
<evidence type="ECO:0000313" key="10">
    <source>
        <dbReference type="EMBL" id="AMO36857.1"/>
    </source>
</evidence>
<evidence type="ECO:0000313" key="11">
    <source>
        <dbReference type="Proteomes" id="UP000036902"/>
    </source>
</evidence>
<keyword evidence="3" id="KW-0597">Phosphoprotein</keyword>
<comment type="catalytic activity">
    <reaction evidence="1">
        <text>ATP + protein L-histidine = ADP + protein N-phospho-L-histidine.</text>
        <dbReference type="EC" id="2.7.13.3"/>
    </reaction>
</comment>
<evidence type="ECO:0000256" key="6">
    <source>
        <dbReference type="ARBA" id="ARBA00022777"/>
    </source>
</evidence>
<sequence length="443" mass="48000">MMSLRNHLSFAMAAVLVAAGLLLALALQDFPRRLVEDYVVSRLQHDADLLYVRVLDASDPETAAQGAAGTVYQLPLSGHYFLIRIGEGPWLRSRSLWDEDLAVPLPDARGEAVFRLDGPAEQTLLGYAKRFPSPAGGILVVVTEDVARLDAAIASFGQRMLVGLVLALLLLLVLQRRLLLRGLAPLQDAVAACRRIERGEPAALDSTAPREVQPMLDAVDRLARHHAQRLGRIRHAVGNLSHALKTPLAVLQHRADELAHQGHDDQARAIQAQVDAMRNTVERELRRARLAGGGPTSAGFDARNQLEALGEALRRLHAGRALDIVLEVPDRHYPLDREDMLELFGNLLDNACKWARSRVVLRVASAVEAPDALACTIEDDGPGVPPDMIGRLGTAGLRSDEQRPGHGIGLVIVGDIVTQYGGSIDYAPSPTLGGLRVSLRLPL</sequence>
<dbReference type="SMART" id="SM00387">
    <property type="entry name" value="HATPase_c"/>
    <property type="match status" value="1"/>
</dbReference>
<keyword evidence="8" id="KW-0472">Membrane</keyword>
<keyword evidence="5 8" id="KW-0812">Transmembrane</keyword>
<dbReference type="GO" id="GO:0000155">
    <property type="term" value="F:phosphorelay sensor kinase activity"/>
    <property type="evidence" value="ECO:0007669"/>
    <property type="project" value="InterPro"/>
</dbReference>
<evidence type="ECO:0000259" key="9">
    <source>
        <dbReference type="PROSITE" id="PS50109"/>
    </source>
</evidence>
<evidence type="ECO:0000256" key="5">
    <source>
        <dbReference type="ARBA" id="ARBA00022692"/>
    </source>
</evidence>
<evidence type="ECO:0000256" key="3">
    <source>
        <dbReference type="ARBA" id="ARBA00022553"/>
    </source>
</evidence>
<dbReference type="InterPro" id="IPR050428">
    <property type="entry name" value="TCS_sensor_his_kinase"/>
</dbReference>
<proteinExistence type="predicted"/>
<dbReference type="AlphaFoldDB" id="A0A127K4H2"/>
<dbReference type="SUPFAM" id="SSF47384">
    <property type="entry name" value="Homodimeric domain of signal transducing histidine kinase"/>
    <property type="match status" value="1"/>
</dbReference>
<dbReference type="SUPFAM" id="SSF55874">
    <property type="entry name" value="ATPase domain of HSP90 chaperone/DNA topoisomerase II/histidine kinase"/>
    <property type="match status" value="1"/>
</dbReference>
<dbReference type="STRING" id="1134435.AC731_007810"/>
<dbReference type="KEGG" id="thu:AC731_007810"/>
<reference evidence="11" key="1">
    <citation type="submission" date="2016-03" db="EMBL/GenBank/DDBJ databases">
        <authorList>
            <person name="Ma C."/>
            <person name="Zhou S."/>
            <person name="Yang G."/>
        </authorList>
    </citation>
    <scope>NUCLEOTIDE SEQUENCE [LARGE SCALE GENOMIC DNA]</scope>
    <source>
        <strain evidence="11">SgZ-1</strain>
    </source>
</reference>
<dbReference type="RefSeq" id="WP_048704913.1">
    <property type="nucleotide sequence ID" value="NZ_CP014646.1"/>
</dbReference>
<name>A0A127K4H2_9RHOO</name>
<dbReference type="PANTHER" id="PTHR45436:SF5">
    <property type="entry name" value="SENSOR HISTIDINE KINASE TRCS"/>
    <property type="match status" value="1"/>
</dbReference>
<dbReference type="EC" id="2.7.13.3" evidence="2"/>
<feature type="domain" description="Histidine kinase" evidence="9">
    <location>
        <begin position="239"/>
        <end position="443"/>
    </location>
</feature>
<keyword evidence="11" id="KW-1185">Reference proteome</keyword>
<dbReference type="GO" id="GO:0005886">
    <property type="term" value="C:plasma membrane"/>
    <property type="evidence" value="ECO:0007669"/>
    <property type="project" value="TreeGrafter"/>
</dbReference>
<dbReference type="Gene3D" id="3.30.565.10">
    <property type="entry name" value="Histidine kinase-like ATPase, C-terminal domain"/>
    <property type="match status" value="1"/>
</dbReference>
<dbReference type="InterPro" id="IPR036097">
    <property type="entry name" value="HisK_dim/P_sf"/>
</dbReference>
<keyword evidence="7 8" id="KW-1133">Transmembrane helix</keyword>
<evidence type="ECO:0000256" key="1">
    <source>
        <dbReference type="ARBA" id="ARBA00000085"/>
    </source>
</evidence>
<keyword evidence="6 10" id="KW-0418">Kinase</keyword>
<evidence type="ECO:0000256" key="2">
    <source>
        <dbReference type="ARBA" id="ARBA00012438"/>
    </source>
</evidence>
<protein>
    <recommendedName>
        <fullName evidence="2">histidine kinase</fullName>
        <ecNumber evidence="2">2.7.13.3</ecNumber>
    </recommendedName>
</protein>
<feature type="transmembrane region" description="Helical" evidence="8">
    <location>
        <begin position="156"/>
        <end position="174"/>
    </location>
</feature>
<dbReference type="InterPro" id="IPR036890">
    <property type="entry name" value="HATPase_C_sf"/>
</dbReference>
<accession>A0A127K4H2</accession>
<keyword evidence="4" id="KW-0808">Transferase</keyword>
<evidence type="ECO:0000256" key="4">
    <source>
        <dbReference type="ARBA" id="ARBA00022679"/>
    </source>
</evidence>
<dbReference type="InterPro" id="IPR003594">
    <property type="entry name" value="HATPase_dom"/>
</dbReference>
<dbReference type="InterPro" id="IPR005467">
    <property type="entry name" value="His_kinase_dom"/>
</dbReference>
<dbReference type="Proteomes" id="UP000036902">
    <property type="component" value="Chromosome"/>
</dbReference>
<dbReference type="PROSITE" id="PS50109">
    <property type="entry name" value="HIS_KIN"/>
    <property type="match status" value="1"/>
</dbReference>
<organism evidence="10 11">
    <name type="scientific">Thauera humireducens</name>
    <dbReference type="NCBI Taxonomy" id="1134435"/>
    <lineage>
        <taxon>Bacteria</taxon>
        <taxon>Pseudomonadati</taxon>
        <taxon>Pseudomonadota</taxon>
        <taxon>Betaproteobacteria</taxon>
        <taxon>Rhodocyclales</taxon>
        <taxon>Zoogloeaceae</taxon>
        <taxon>Thauera</taxon>
    </lineage>
</organism>
<gene>
    <name evidence="10" type="ORF">AC731_007810</name>
</gene>
<dbReference type="InterPro" id="IPR003661">
    <property type="entry name" value="HisK_dim/P_dom"/>
</dbReference>
<evidence type="ECO:0000256" key="8">
    <source>
        <dbReference type="SAM" id="Phobius"/>
    </source>
</evidence>
<dbReference type="CDD" id="cd00082">
    <property type="entry name" value="HisKA"/>
    <property type="match status" value="1"/>
</dbReference>
<dbReference type="PANTHER" id="PTHR45436">
    <property type="entry name" value="SENSOR HISTIDINE KINASE YKOH"/>
    <property type="match status" value="1"/>
</dbReference>
<dbReference type="Pfam" id="PF02518">
    <property type="entry name" value="HATPase_c"/>
    <property type="match status" value="1"/>
</dbReference>
<dbReference type="Gene3D" id="1.10.287.130">
    <property type="match status" value="1"/>
</dbReference>